<dbReference type="PANTHER" id="PTHR34606">
    <property type="entry name" value="BON DOMAIN-CONTAINING PROTEIN"/>
    <property type="match status" value="1"/>
</dbReference>
<dbReference type="InterPro" id="IPR051686">
    <property type="entry name" value="Lipoprotein_DolP"/>
</dbReference>
<comment type="caution">
    <text evidence="2">The sequence shown here is derived from an EMBL/GenBank/DDBJ whole genome shotgun (WGS) entry which is preliminary data.</text>
</comment>
<dbReference type="AlphaFoldDB" id="W6TF48"/>
<name>W6TF48_HOLOB</name>
<dbReference type="Proteomes" id="UP000019112">
    <property type="component" value="Unassembled WGS sequence"/>
</dbReference>
<protein>
    <recommendedName>
        <fullName evidence="1">BON domain-containing protein</fullName>
    </recommendedName>
</protein>
<sequence>MFKRDFCAFFCVCMTVLGVQGCGILPFTSQNRTLSETWNDGVIRIKISQDFLLHHSGALDGIETLVYQNNVLLVGSVSTKKLKVEAEKIAKHVDGVNKVWNELLVGEEYFTDYVNDGVMEKKIKASLFLDDEIKSSNYMIRVFKGVLYVLGSASSPQELKRFRNYVDQFALKDVKYFINFKNSNTLQDKKI</sequence>
<accession>W6TF48</accession>
<feature type="domain" description="BON" evidence="1">
    <location>
        <begin position="39"/>
        <end position="107"/>
    </location>
</feature>
<keyword evidence="3" id="KW-1185">Reference proteome</keyword>
<organism evidence="2 3">
    <name type="scientific">Holospora obtusa F1</name>
    <dbReference type="NCBI Taxonomy" id="1399147"/>
    <lineage>
        <taxon>Bacteria</taxon>
        <taxon>Pseudomonadati</taxon>
        <taxon>Pseudomonadota</taxon>
        <taxon>Alphaproteobacteria</taxon>
        <taxon>Holosporales</taxon>
        <taxon>Holosporaceae</taxon>
        <taxon>Holospora</taxon>
    </lineage>
</organism>
<reference evidence="2 3" key="1">
    <citation type="journal article" date="2014" name="FEMS Microbiol. Lett.">
        <title>Draft genome sequences of three Holospora species (Holospora obtusa, Holospora undulata, and Holospora elegans), endonuclear symbiotic bacteria of the ciliate Paramecium caudatum.</title>
        <authorList>
            <person name="Dohra H."/>
            <person name="Tanaka K."/>
            <person name="Suzuki T."/>
            <person name="Fujishima M."/>
            <person name="Suzuki H."/>
        </authorList>
    </citation>
    <scope>NUCLEOTIDE SEQUENCE [LARGE SCALE GENOMIC DNA]</scope>
    <source>
        <strain evidence="2 3">F1</strain>
    </source>
</reference>
<dbReference type="InterPro" id="IPR007055">
    <property type="entry name" value="BON_dom"/>
</dbReference>
<dbReference type="PROSITE" id="PS50914">
    <property type="entry name" value="BON"/>
    <property type="match status" value="1"/>
</dbReference>
<dbReference type="PANTHER" id="PTHR34606:SF16">
    <property type="entry name" value="BON DOMAIN-CONTAINING PROTEIN"/>
    <property type="match status" value="1"/>
</dbReference>
<dbReference type="eggNOG" id="COG2823">
    <property type="taxonomic scope" value="Bacteria"/>
</dbReference>
<dbReference type="PROSITE" id="PS51257">
    <property type="entry name" value="PROKAR_LIPOPROTEIN"/>
    <property type="match status" value="1"/>
</dbReference>
<dbReference type="Pfam" id="PF04972">
    <property type="entry name" value="BON"/>
    <property type="match status" value="1"/>
</dbReference>
<evidence type="ECO:0000259" key="1">
    <source>
        <dbReference type="PROSITE" id="PS50914"/>
    </source>
</evidence>
<evidence type="ECO:0000313" key="3">
    <source>
        <dbReference type="Proteomes" id="UP000019112"/>
    </source>
</evidence>
<evidence type="ECO:0000313" key="2">
    <source>
        <dbReference type="EMBL" id="ETZ07586.1"/>
    </source>
</evidence>
<gene>
    <name evidence="2" type="ORF">P618_200221</name>
</gene>
<dbReference type="EMBL" id="AWTR02000027">
    <property type="protein sequence ID" value="ETZ07586.1"/>
    <property type="molecule type" value="Genomic_DNA"/>
</dbReference>
<proteinExistence type="predicted"/>
<dbReference type="STRING" id="1399147.P618_200221"/>